<dbReference type="Gene3D" id="3.10.20.30">
    <property type="match status" value="1"/>
</dbReference>
<dbReference type="SUPFAM" id="SSF54285">
    <property type="entry name" value="MoaD/ThiS"/>
    <property type="match status" value="1"/>
</dbReference>
<evidence type="ECO:0000313" key="1">
    <source>
        <dbReference type="EMBL" id="MCF7221219.1"/>
    </source>
</evidence>
<accession>A0ABS9HQK4</accession>
<dbReference type="EMBL" id="JAKJPO010000010">
    <property type="protein sequence ID" value="MCF7223040.1"/>
    <property type="molecule type" value="Genomic_DNA"/>
</dbReference>
<proteinExistence type="predicted"/>
<dbReference type="PANTHER" id="PTHR38031:SF1">
    <property type="entry name" value="SULFUR CARRIER PROTEIN CYSO"/>
    <property type="match status" value="1"/>
</dbReference>
<protein>
    <submittedName>
        <fullName evidence="1">MoaD/ThiS family protein</fullName>
    </submittedName>
</protein>
<dbReference type="Pfam" id="PF02597">
    <property type="entry name" value="ThiS"/>
    <property type="match status" value="1"/>
</dbReference>
<sequence>MDAVVARVVLASALARWLSSDTGSATGGEVALDADGSTLREVLDDVFAHHPGLRGYVLDEQGAVRHHVALFVDGQAVRGKALDHPMSARAELYVMQALSGG</sequence>
<dbReference type="InterPro" id="IPR052045">
    <property type="entry name" value="Sulfur_Carrier/Prot_Modifier"/>
</dbReference>
<dbReference type="EMBL" id="JAKJPO010000001">
    <property type="protein sequence ID" value="MCF7221219.1"/>
    <property type="molecule type" value="Genomic_DNA"/>
</dbReference>
<reference evidence="1" key="1">
    <citation type="submission" date="2022-01" db="EMBL/GenBank/DDBJ databases">
        <title>Lysobacter chinensis sp. nov., a bacterium isolated from cow dung compost.</title>
        <authorList>
            <person name="Liu Y."/>
        </authorList>
    </citation>
    <scope>NUCLEOTIDE SEQUENCE</scope>
    <source>
        <strain evidence="1">TLK-CK17</strain>
    </source>
</reference>
<evidence type="ECO:0000313" key="3">
    <source>
        <dbReference type="Proteomes" id="UP001430796"/>
    </source>
</evidence>
<dbReference type="InterPro" id="IPR016155">
    <property type="entry name" value="Mopterin_synth/thiamin_S_b"/>
</dbReference>
<gene>
    <name evidence="1" type="ORF">L3V18_05370</name>
    <name evidence="2" type="ORF">L3V18_14775</name>
</gene>
<name>A0ABS9HQK4_9GAMM</name>
<reference evidence="1" key="2">
    <citation type="submission" date="2022-01" db="EMBL/GenBank/DDBJ databases">
        <authorList>
            <person name="Zhou L.Y."/>
        </authorList>
    </citation>
    <scope>NUCLEOTIDE SEQUENCE</scope>
    <source>
        <strain evidence="1">TLK-CK17</strain>
    </source>
</reference>
<dbReference type="Proteomes" id="UP001430796">
    <property type="component" value="Unassembled WGS sequence"/>
</dbReference>
<dbReference type="InterPro" id="IPR003749">
    <property type="entry name" value="ThiS/MoaD-like"/>
</dbReference>
<evidence type="ECO:0000313" key="2">
    <source>
        <dbReference type="EMBL" id="MCF7223040.1"/>
    </source>
</evidence>
<keyword evidence="3" id="KW-1185">Reference proteome</keyword>
<dbReference type="InterPro" id="IPR012675">
    <property type="entry name" value="Beta-grasp_dom_sf"/>
</dbReference>
<organism evidence="1 3">
    <name type="scientific">Marilutibacter chinensis</name>
    <dbReference type="NCBI Taxonomy" id="2912247"/>
    <lineage>
        <taxon>Bacteria</taxon>
        <taxon>Pseudomonadati</taxon>
        <taxon>Pseudomonadota</taxon>
        <taxon>Gammaproteobacteria</taxon>
        <taxon>Lysobacterales</taxon>
        <taxon>Lysobacteraceae</taxon>
        <taxon>Marilutibacter</taxon>
    </lineage>
</organism>
<comment type="caution">
    <text evidence="1">The sequence shown here is derived from an EMBL/GenBank/DDBJ whole genome shotgun (WGS) entry which is preliminary data.</text>
</comment>
<dbReference type="PANTHER" id="PTHR38031">
    <property type="entry name" value="SULFUR CARRIER PROTEIN SLR0821-RELATED"/>
    <property type="match status" value="1"/>
</dbReference>